<keyword evidence="5" id="KW-1185">Reference proteome</keyword>
<feature type="transmembrane region" description="Helical" evidence="2">
    <location>
        <begin position="346"/>
        <end position="368"/>
    </location>
</feature>
<feature type="domain" description="NAD-dependent epimerase/dehydratase" evidence="3">
    <location>
        <begin position="21"/>
        <end position="237"/>
    </location>
</feature>
<proteinExistence type="predicted"/>
<dbReference type="Pfam" id="PF01370">
    <property type="entry name" value="Epimerase"/>
    <property type="match status" value="1"/>
</dbReference>
<evidence type="ECO:0000256" key="2">
    <source>
        <dbReference type="SAM" id="Phobius"/>
    </source>
</evidence>
<evidence type="ECO:0000313" key="4">
    <source>
        <dbReference type="EMBL" id="MBB4929920.1"/>
    </source>
</evidence>
<keyword evidence="2" id="KW-0472">Membrane</keyword>
<dbReference type="EMBL" id="JACHJT010000001">
    <property type="protein sequence ID" value="MBB4929920.1"/>
    <property type="molecule type" value="Genomic_DNA"/>
</dbReference>
<dbReference type="InterPro" id="IPR050177">
    <property type="entry name" value="Lipid_A_modif_metabolic_enz"/>
</dbReference>
<protein>
    <submittedName>
        <fullName evidence="4">Nucleoside-diphosphate-sugar epimerase</fullName>
    </submittedName>
</protein>
<reference evidence="4 5" key="1">
    <citation type="submission" date="2020-08" db="EMBL/GenBank/DDBJ databases">
        <title>Sequencing the genomes of 1000 actinobacteria strains.</title>
        <authorList>
            <person name="Klenk H.-P."/>
        </authorList>
    </citation>
    <scope>NUCLEOTIDE SEQUENCE [LARGE SCALE GENOMIC DNA]</scope>
    <source>
        <strain evidence="4 5">DSM 102030</strain>
    </source>
</reference>
<dbReference type="SUPFAM" id="SSF51735">
    <property type="entry name" value="NAD(P)-binding Rossmann-fold domains"/>
    <property type="match status" value="1"/>
</dbReference>
<dbReference type="InterPro" id="IPR001509">
    <property type="entry name" value="Epimerase_deHydtase"/>
</dbReference>
<dbReference type="PANTHER" id="PTHR43245">
    <property type="entry name" value="BIFUNCTIONAL POLYMYXIN RESISTANCE PROTEIN ARNA"/>
    <property type="match status" value="1"/>
</dbReference>
<name>A0A7W7RDD2_9ACTN</name>
<evidence type="ECO:0000313" key="5">
    <source>
        <dbReference type="Proteomes" id="UP000523007"/>
    </source>
</evidence>
<evidence type="ECO:0000259" key="3">
    <source>
        <dbReference type="Pfam" id="PF01370"/>
    </source>
</evidence>
<comment type="caution">
    <text evidence="4">The sequence shown here is derived from an EMBL/GenBank/DDBJ whole genome shotgun (WGS) entry which is preliminary data.</text>
</comment>
<sequence>MSTQTSKVRPQHSPEPTGPVVAVTGAATGVGRALVERLRAIADPGAVGRIVAIDDHSDDFDGVTWEVTDICNPSFAPRISGVDVLVHTADDRSLESSPADRRAHNVRAAQTILTAAAAQRVSRVILLTSTMVYGADPANPIPMSEDSPVSAELGAGTIGDFAEVEDLARVARRAHPGLSVTVVRPAPLVGPGIDTLLTRHFAAPRLLTVKGQEQAWQFCHVDDLVSALEFVVVHDIDGKDGALAVGCDGALSQAETEEIAGLRGFDVPANVAFSATQRLHRVGITPATSSEMKFLVYPCVVDCRTLREAGWRPAYDNETSLRALLEARTGKPALVGRNLGRKEATITAASAAGAAVAAVGTTAAIRYLRKRRKG</sequence>
<dbReference type="AlphaFoldDB" id="A0A7W7RDD2"/>
<dbReference type="Gene3D" id="3.40.50.720">
    <property type="entry name" value="NAD(P)-binding Rossmann-like Domain"/>
    <property type="match status" value="1"/>
</dbReference>
<organism evidence="4 5">
    <name type="scientific">Lipingzhangella halophila</name>
    <dbReference type="NCBI Taxonomy" id="1783352"/>
    <lineage>
        <taxon>Bacteria</taxon>
        <taxon>Bacillati</taxon>
        <taxon>Actinomycetota</taxon>
        <taxon>Actinomycetes</taxon>
        <taxon>Streptosporangiales</taxon>
        <taxon>Nocardiopsidaceae</taxon>
        <taxon>Lipingzhangella</taxon>
    </lineage>
</organism>
<dbReference type="Proteomes" id="UP000523007">
    <property type="component" value="Unassembled WGS sequence"/>
</dbReference>
<accession>A0A7W7RDD2</accession>
<keyword evidence="2" id="KW-0812">Transmembrane</keyword>
<dbReference type="InterPro" id="IPR036291">
    <property type="entry name" value="NAD(P)-bd_dom_sf"/>
</dbReference>
<keyword evidence="2" id="KW-1133">Transmembrane helix</keyword>
<evidence type="ECO:0000256" key="1">
    <source>
        <dbReference type="SAM" id="MobiDB-lite"/>
    </source>
</evidence>
<feature type="region of interest" description="Disordered" evidence="1">
    <location>
        <begin position="1"/>
        <end position="20"/>
    </location>
</feature>
<gene>
    <name evidence="4" type="ORF">F4561_000740</name>
</gene>
<dbReference type="PANTHER" id="PTHR43245:SF52">
    <property type="entry name" value="NAD-DEPENDENT EPIMERASE_DEHYDRATASE"/>
    <property type="match status" value="1"/>
</dbReference>